<protein>
    <submittedName>
        <fullName evidence="2">Uncharacterized protein</fullName>
    </submittedName>
</protein>
<feature type="compositionally biased region" description="Polar residues" evidence="1">
    <location>
        <begin position="16"/>
        <end position="32"/>
    </location>
</feature>
<evidence type="ECO:0000256" key="1">
    <source>
        <dbReference type="SAM" id="MobiDB-lite"/>
    </source>
</evidence>
<evidence type="ECO:0000313" key="2">
    <source>
        <dbReference type="EMBL" id="CAI8027612.1"/>
    </source>
</evidence>
<reference evidence="2" key="1">
    <citation type="submission" date="2023-03" db="EMBL/GenBank/DDBJ databases">
        <authorList>
            <person name="Steffen K."/>
            <person name="Cardenas P."/>
        </authorList>
    </citation>
    <scope>NUCLEOTIDE SEQUENCE</scope>
</reference>
<gene>
    <name evidence="2" type="ORF">GBAR_LOCUS15757</name>
</gene>
<sequence>MTTPHSPSLRPHKTTHLTPSSHYQEGPSQNQGLEPLMLTISHRLG</sequence>
<feature type="region of interest" description="Disordered" evidence="1">
    <location>
        <begin position="1"/>
        <end position="45"/>
    </location>
</feature>
<evidence type="ECO:0000313" key="3">
    <source>
        <dbReference type="Proteomes" id="UP001174909"/>
    </source>
</evidence>
<name>A0AA35WV19_GEOBA</name>
<comment type="caution">
    <text evidence="2">The sequence shown here is derived from an EMBL/GenBank/DDBJ whole genome shotgun (WGS) entry which is preliminary data.</text>
</comment>
<dbReference type="EMBL" id="CASHTH010002289">
    <property type="protein sequence ID" value="CAI8027612.1"/>
    <property type="molecule type" value="Genomic_DNA"/>
</dbReference>
<proteinExistence type="predicted"/>
<keyword evidence="3" id="KW-1185">Reference proteome</keyword>
<dbReference type="AlphaFoldDB" id="A0AA35WV19"/>
<accession>A0AA35WV19</accession>
<organism evidence="2 3">
    <name type="scientific">Geodia barretti</name>
    <name type="common">Barrett's horny sponge</name>
    <dbReference type="NCBI Taxonomy" id="519541"/>
    <lineage>
        <taxon>Eukaryota</taxon>
        <taxon>Metazoa</taxon>
        <taxon>Porifera</taxon>
        <taxon>Demospongiae</taxon>
        <taxon>Heteroscleromorpha</taxon>
        <taxon>Tetractinellida</taxon>
        <taxon>Astrophorina</taxon>
        <taxon>Geodiidae</taxon>
        <taxon>Geodia</taxon>
    </lineage>
</organism>
<dbReference type="Proteomes" id="UP001174909">
    <property type="component" value="Unassembled WGS sequence"/>
</dbReference>